<dbReference type="InterPro" id="IPR007349">
    <property type="entry name" value="DUF418"/>
</dbReference>
<dbReference type="AlphaFoldDB" id="A0A269ZFU4"/>
<feature type="transmembrane region" description="Helical" evidence="1">
    <location>
        <begin position="297"/>
        <end position="319"/>
    </location>
</feature>
<dbReference type="EMBL" id="CAACXN010000014">
    <property type="protein sequence ID" value="VEW11573.1"/>
    <property type="molecule type" value="Genomic_DNA"/>
</dbReference>
<protein>
    <submittedName>
        <fullName evidence="4">Predicted membrane protein</fullName>
    </submittedName>
</protein>
<dbReference type="Pfam" id="PF04235">
    <property type="entry name" value="DUF418"/>
    <property type="match status" value="1"/>
</dbReference>
<gene>
    <name evidence="3" type="ORF">B8X04_05765</name>
    <name evidence="4" type="ORF">NCTC12391_00748</name>
</gene>
<evidence type="ECO:0000256" key="1">
    <source>
        <dbReference type="SAM" id="Phobius"/>
    </source>
</evidence>
<evidence type="ECO:0000259" key="2">
    <source>
        <dbReference type="Pfam" id="PF04235"/>
    </source>
</evidence>
<accession>A0A269ZFU4</accession>
<feature type="transmembrane region" description="Helical" evidence="1">
    <location>
        <begin position="157"/>
        <end position="185"/>
    </location>
</feature>
<proteinExistence type="predicted"/>
<dbReference type="EMBL" id="NCWY01000004">
    <property type="protein sequence ID" value="PAK96370.1"/>
    <property type="molecule type" value="Genomic_DNA"/>
</dbReference>
<evidence type="ECO:0000313" key="3">
    <source>
        <dbReference type="EMBL" id="PAK96370.1"/>
    </source>
</evidence>
<feature type="transmembrane region" description="Helical" evidence="1">
    <location>
        <begin position="73"/>
        <end position="91"/>
    </location>
</feature>
<feature type="transmembrane region" description="Helical" evidence="1">
    <location>
        <begin position="197"/>
        <end position="216"/>
    </location>
</feature>
<feature type="domain" description="DUF418" evidence="2">
    <location>
        <begin position="197"/>
        <end position="337"/>
    </location>
</feature>
<dbReference type="Proteomes" id="UP000216867">
    <property type="component" value="Unassembled WGS sequence"/>
</dbReference>
<feature type="transmembrane region" description="Helical" evidence="1">
    <location>
        <begin position="103"/>
        <end position="120"/>
    </location>
</feature>
<feature type="transmembrane region" description="Helical" evidence="1">
    <location>
        <begin position="29"/>
        <end position="53"/>
    </location>
</feature>
<organism evidence="3 5">
    <name type="scientific">Brevibacterium casei</name>
    <dbReference type="NCBI Taxonomy" id="33889"/>
    <lineage>
        <taxon>Bacteria</taxon>
        <taxon>Bacillati</taxon>
        <taxon>Actinomycetota</taxon>
        <taxon>Actinomycetes</taxon>
        <taxon>Micrococcales</taxon>
        <taxon>Brevibacteriaceae</taxon>
        <taxon>Brevibacterium</taxon>
    </lineage>
</organism>
<feature type="transmembrane region" description="Helical" evidence="1">
    <location>
        <begin position="268"/>
        <end position="285"/>
    </location>
</feature>
<keyword evidence="1" id="KW-0812">Transmembrane</keyword>
<evidence type="ECO:0000313" key="5">
    <source>
        <dbReference type="Proteomes" id="UP000216867"/>
    </source>
</evidence>
<reference evidence="4 6" key="2">
    <citation type="submission" date="2019-02" db="EMBL/GenBank/DDBJ databases">
        <authorList>
            <consortium name="Pathogen Informatics"/>
        </authorList>
    </citation>
    <scope>NUCLEOTIDE SEQUENCE [LARGE SCALE GENOMIC DNA]</scope>
    <source>
        <strain evidence="4 6">3012STDY7078520</strain>
    </source>
</reference>
<dbReference type="Proteomes" id="UP000386281">
    <property type="component" value="Unassembled WGS sequence"/>
</dbReference>
<reference evidence="3 5" key="1">
    <citation type="submission" date="2017-04" db="EMBL/GenBank/DDBJ databases">
        <title>Kefir bacterial isolates.</title>
        <authorList>
            <person name="Kim Y."/>
            <person name="Blasche S."/>
            <person name="Patil K.R."/>
        </authorList>
    </citation>
    <scope>NUCLEOTIDE SEQUENCE [LARGE SCALE GENOMIC DNA]</scope>
    <source>
        <strain evidence="3 5">OG2</strain>
    </source>
</reference>
<name>A0A269ZFU4_9MICO</name>
<evidence type="ECO:0000313" key="6">
    <source>
        <dbReference type="Proteomes" id="UP000386281"/>
    </source>
</evidence>
<dbReference type="RefSeq" id="WP_095375776.1">
    <property type="nucleotide sequence ID" value="NZ_CAACXN010000014.1"/>
</dbReference>
<dbReference type="PANTHER" id="PTHR30590">
    <property type="entry name" value="INNER MEMBRANE PROTEIN"/>
    <property type="match status" value="1"/>
</dbReference>
<evidence type="ECO:0000313" key="4">
    <source>
        <dbReference type="EMBL" id="VEW11573.1"/>
    </source>
</evidence>
<keyword evidence="1" id="KW-0472">Membrane</keyword>
<feature type="transmembrane region" description="Helical" evidence="1">
    <location>
        <begin position="228"/>
        <end position="248"/>
    </location>
</feature>
<dbReference type="InterPro" id="IPR052529">
    <property type="entry name" value="Bact_Transport_Assoc"/>
</dbReference>
<feature type="transmembrane region" description="Helical" evidence="1">
    <location>
        <begin position="126"/>
        <end position="145"/>
    </location>
</feature>
<sequence length="349" mass="37120">MNSEPMTLSSHDVTTAPTRRPRRIAALDVLRGFALCGIILVNLPPLFGLSSVTADGEVLPLYALSQDLVQNRFFPIFSFLFGIGFGIMWLSASRRSPRPRLALLRRFLFLGVLGALHMLLQPGEALLPYAIAALVVLLPSTWIPARLLAPVTASVGALLLLAGVATGGGMAIIPGLFLVGFATGYTDLVRRSLARPGLLALIGGLAAAVTVAGFLLTDFQTRQIDQWINASLGMTMALSFVTGIMLLMRTPAEAVLTPVLAPLGRMALSNYIGATLLLVGVRFLVPDLAAFDDQGGYLAGLVVCAGILALQIVASALWLRVFSQGPLERLWRLVTWGRGRTESAPASAH</sequence>
<dbReference type="PANTHER" id="PTHR30590:SF3">
    <property type="entry name" value="HYPOTHETICAL MEMBRANE SPANNING PROTEIN"/>
    <property type="match status" value="1"/>
</dbReference>
<keyword evidence="1" id="KW-1133">Transmembrane helix</keyword>